<dbReference type="EMBL" id="BJCF01000012">
    <property type="protein sequence ID" value="GCL41771.1"/>
    <property type="molecule type" value="Genomic_DNA"/>
</dbReference>
<comment type="caution">
    <text evidence="1">The sequence shown here is derived from an EMBL/GenBank/DDBJ whole genome shotgun (WGS) entry which is preliminary data.</text>
</comment>
<gene>
    <name evidence="1" type="ORF">NIES80_14680</name>
</gene>
<evidence type="ECO:0000313" key="2">
    <source>
        <dbReference type="Proteomes" id="UP000299367"/>
    </source>
</evidence>
<sequence>MKLHIPADAGVQGKELLTNYQLPSPSLCSILIASLFKDSYYATVTQKVI</sequence>
<evidence type="ECO:0000313" key="1">
    <source>
        <dbReference type="EMBL" id="GCL41771.1"/>
    </source>
</evidence>
<dbReference type="Proteomes" id="UP000299367">
    <property type="component" value="Unassembled WGS sequence"/>
</dbReference>
<dbReference type="AlphaFoldDB" id="A0A480AFB2"/>
<protein>
    <submittedName>
        <fullName evidence="1">Uncharacterized protein</fullName>
    </submittedName>
</protein>
<name>A0A480AFB2_9CYAN</name>
<accession>A0A480AFB2</accession>
<proteinExistence type="predicted"/>
<reference evidence="2" key="1">
    <citation type="submission" date="2019-02" db="EMBL/GenBank/DDBJ databases">
        <title>Draft genome sequence of Dolichospermum planctonicum NIES-80.</title>
        <authorList>
            <person name="Yamaguchi H."/>
            <person name="Suzuki S."/>
            <person name="Kawachi M."/>
        </authorList>
    </citation>
    <scope>NUCLEOTIDE SEQUENCE [LARGE SCALE GENOMIC DNA]</scope>
    <source>
        <strain evidence="2">NIES-80</strain>
    </source>
</reference>
<organism evidence="1 2">
    <name type="scientific">Dolichospermum planctonicum</name>
    <dbReference type="NCBI Taxonomy" id="136072"/>
    <lineage>
        <taxon>Bacteria</taxon>
        <taxon>Bacillati</taxon>
        <taxon>Cyanobacteriota</taxon>
        <taxon>Cyanophyceae</taxon>
        <taxon>Nostocales</taxon>
        <taxon>Aphanizomenonaceae</taxon>
        <taxon>Dolichospermum</taxon>
    </lineage>
</organism>